<keyword evidence="2" id="KW-1133">Transmembrane helix</keyword>
<feature type="compositionally biased region" description="Low complexity" evidence="1">
    <location>
        <begin position="161"/>
        <end position="173"/>
    </location>
</feature>
<dbReference type="EMBL" id="QOQW01000032">
    <property type="protein sequence ID" value="RCK77809.1"/>
    <property type="molecule type" value="Genomic_DNA"/>
</dbReference>
<comment type="caution">
    <text evidence="3">The sequence shown here is derived from an EMBL/GenBank/DDBJ whole genome shotgun (WGS) entry which is preliminary data.</text>
</comment>
<dbReference type="AlphaFoldDB" id="A0A367ZJA5"/>
<evidence type="ECO:0000313" key="3">
    <source>
        <dbReference type="EMBL" id="RCK77809.1"/>
    </source>
</evidence>
<proteinExistence type="predicted"/>
<sequence length="270" mass="28860">MGCLRWLVASGLLMAGAVCGLVLLAGQMMGGPLDRLLEIAQSAPTRSLAQALATDGEAWIKVRFELASGAAPLLGAGQPCLYVQIAEYRTDVDDIRVGGTWTRRLVERPATESKRFTAFDLVDGATRLTIDDPLGVKVWPDLLQERREIIWPGEAAAASASLGTGGQAETQTGGQAGGAPPSDAGLVEGRIRRVEAWLPIGAEGWVLGRFVGGRPQVLDNGMFVLTSLGPERFGRTMAEARTQRRAIQTACVIGLLLFPLLAIYLVLKRR</sequence>
<evidence type="ECO:0000256" key="1">
    <source>
        <dbReference type="SAM" id="MobiDB-lite"/>
    </source>
</evidence>
<feature type="region of interest" description="Disordered" evidence="1">
    <location>
        <begin position="161"/>
        <end position="182"/>
    </location>
</feature>
<feature type="transmembrane region" description="Helical" evidence="2">
    <location>
        <begin position="6"/>
        <end position="26"/>
    </location>
</feature>
<name>A0A367ZJA5_9BACT</name>
<keyword evidence="2" id="KW-0472">Membrane</keyword>
<evidence type="ECO:0000313" key="4">
    <source>
        <dbReference type="Proteomes" id="UP000252355"/>
    </source>
</evidence>
<protein>
    <submittedName>
        <fullName evidence="3">Uncharacterized protein</fullName>
    </submittedName>
</protein>
<feature type="transmembrane region" description="Helical" evidence="2">
    <location>
        <begin position="246"/>
        <end position="267"/>
    </location>
</feature>
<organism evidence="3 4">
    <name type="scientific">Candidatus Ozemobacter sibiricus</name>
    <dbReference type="NCBI Taxonomy" id="2268124"/>
    <lineage>
        <taxon>Bacteria</taxon>
        <taxon>Candidatus Ozemobacteria</taxon>
        <taxon>Candidatus Ozemobacterales</taxon>
        <taxon>Candidatus Ozemobacteraceae</taxon>
        <taxon>Candidatus Ozemobacter</taxon>
    </lineage>
</organism>
<keyword evidence="2" id="KW-0812">Transmembrane</keyword>
<evidence type="ECO:0000256" key="2">
    <source>
        <dbReference type="SAM" id="Phobius"/>
    </source>
</evidence>
<gene>
    <name evidence="3" type="ORF">OZSIB_2578</name>
</gene>
<accession>A0A367ZJA5</accession>
<dbReference type="Proteomes" id="UP000252355">
    <property type="component" value="Unassembled WGS sequence"/>
</dbReference>
<reference evidence="3 4" key="1">
    <citation type="submission" date="2018-05" db="EMBL/GenBank/DDBJ databases">
        <title>A metagenomic window into the 2 km-deep terrestrial subsurface aquifer revealed taxonomically and functionally diverse microbial community comprising novel uncultured bacterial lineages.</title>
        <authorList>
            <person name="Kadnikov V.V."/>
            <person name="Mardanov A.V."/>
            <person name="Beletsky A.V."/>
            <person name="Banks D."/>
            <person name="Pimenov N.V."/>
            <person name="Frank Y.A."/>
            <person name="Karnachuk O.V."/>
            <person name="Ravin N.V."/>
        </authorList>
    </citation>
    <scope>NUCLEOTIDE SEQUENCE [LARGE SCALE GENOMIC DNA]</scope>
    <source>
        <strain evidence="3">BY5</strain>
    </source>
</reference>